<keyword evidence="2" id="KW-1185">Reference proteome</keyword>
<gene>
    <name evidence="1" type="ORF">Pla175_07300</name>
</gene>
<dbReference type="Proteomes" id="UP000317429">
    <property type="component" value="Chromosome"/>
</dbReference>
<sequence length="58" mass="6733">MAAHRKTCKRYDTPGDAHFLTFSCFRRLPLLDRDRSRGWLLQALRTGAMLHACVGMPW</sequence>
<protein>
    <submittedName>
        <fullName evidence="1">Uncharacterized protein</fullName>
    </submittedName>
</protein>
<evidence type="ECO:0000313" key="2">
    <source>
        <dbReference type="Proteomes" id="UP000317429"/>
    </source>
</evidence>
<dbReference type="KEGG" id="pnd:Pla175_07300"/>
<name>A0A518D7D6_9BACT</name>
<reference evidence="1 2" key="1">
    <citation type="submission" date="2019-02" db="EMBL/GenBank/DDBJ databases">
        <title>Deep-cultivation of Planctomycetes and their phenomic and genomic characterization uncovers novel biology.</title>
        <authorList>
            <person name="Wiegand S."/>
            <person name="Jogler M."/>
            <person name="Boedeker C."/>
            <person name="Pinto D."/>
            <person name="Vollmers J."/>
            <person name="Rivas-Marin E."/>
            <person name="Kohn T."/>
            <person name="Peeters S.H."/>
            <person name="Heuer A."/>
            <person name="Rast P."/>
            <person name="Oberbeckmann S."/>
            <person name="Bunk B."/>
            <person name="Jeske O."/>
            <person name="Meyerdierks A."/>
            <person name="Storesund J.E."/>
            <person name="Kallscheuer N."/>
            <person name="Luecker S."/>
            <person name="Lage O.M."/>
            <person name="Pohl T."/>
            <person name="Merkel B.J."/>
            <person name="Hornburger P."/>
            <person name="Mueller R.-W."/>
            <person name="Bruemmer F."/>
            <person name="Labrenz M."/>
            <person name="Spormann A.M."/>
            <person name="Op den Camp H."/>
            <person name="Overmann J."/>
            <person name="Amann R."/>
            <person name="Jetten M.S.M."/>
            <person name="Mascher T."/>
            <person name="Medema M.H."/>
            <person name="Devos D.P."/>
            <person name="Kaster A.-K."/>
            <person name="Ovreas L."/>
            <person name="Rohde M."/>
            <person name="Galperin M.Y."/>
            <person name="Jogler C."/>
        </authorList>
    </citation>
    <scope>NUCLEOTIDE SEQUENCE [LARGE SCALE GENOMIC DNA]</scope>
    <source>
        <strain evidence="1 2">Pla175</strain>
    </source>
</reference>
<organism evidence="1 2">
    <name type="scientific">Pirellulimonas nuda</name>
    <dbReference type="NCBI Taxonomy" id="2528009"/>
    <lineage>
        <taxon>Bacteria</taxon>
        <taxon>Pseudomonadati</taxon>
        <taxon>Planctomycetota</taxon>
        <taxon>Planctomycetia</taxon>
        <taxon>Pirellulales</taxon>
        <taxon>Lacipirellulaceae</taxon>
        <taxon>Pirellulimonas</taxon>
    </lineage>
</organism>
<accession>A0A518D7D6</accession>
<dbReference type="AlphaFoldDB" id="A0A518D7D6"/>
<proteinExistence type="predicted"/>
<dbReference type="EMBL" id="CP036291">
    <property type="protein sequence ID" value="QDU87371.1"/>
    <property type="molecule type" value="Genomic_DNA"/>
</dbReference>
<dbReference type="RefSeq" id="WP_197527245.1">
    <property type="nucleotide sequence ID" value="NZ_CP036291.1"/>
</dbReference>
<evidence type="ECO:0000313" key="1">
    <source>
        <dbReference type="EMBL" id="QDU87371.1"/>
    </source>
</evidence>